<dbReference type="InterPro" id="IPR028098">
    <property type="entry name" value="Glyco_trans_4-like_N"/>
</dbReference>
<evidence type="ECO:0000313" key="4">
    <source>
        <dbReference type="Proteomes" id="UP000248054"/>
    </source>
</evidence>
<keyword evidence="4" id="KW-1185">Reference proteome</keyword>
<dbReference type="CDD" id="cd03808">
    <property type="entry name" value="GT4_CapM-like"/>
    <property type="match status" value="1"/>
</dbReference>
<dbReference type="Pfam" id="PF00534">
    <property type="entry name" value="Glycos_transf_1"/>
    <property type="match status" value="1"/>
</dbReference>
<dbReference type="Pfam" id="PF13477">
    <property type="entry name" value="Glyco_trans_4_2"/>
    <property type="match status" value="1"/>
</dbReference>
<sequence length="393" mass="44215">MRSSPEGNINVGWLDYSELYIYTALMKIVIAINTSWNIYNFRLGLIKALQVQGYHVLAVAPNDEYVTLLESEGVECVPIDINSKGTSIKEDLGLIRSYYKLYKDIKPNLILSYTIKPNIYGNYAAKALGIPVINNVSGLGTLFIKKNLSTFIAYGLYKTAFLKSDWVFFQNTEDQNLFHTKKLINIKKTSIIPGSGVNTETFKVVRFNNHAKCILFVGRLIGDKGIREFIDAAKLLLNEFPDLKFKIVGELGYNNKTAVSEEELEEWLKISQIEYIGKVDNMKLVYEQSDIMVLPSYREGLSKSLIEACAMSLPIVTTNVPGCKDVVSDGFNGYLCKPKDAVDLADKIALLLNASEEKRLEIGRNARRIAVDKFDEKLVIASYLEKIKSLINN</sequence>
<evidence type="ECO:0000313" key="3">
    <source>
        <dbReference type="EMBL" id="PYE82701.1"/>
    </source>
</evidence>
<keyword evidence="3" id="KW-0808">Transferase</keyword>
<dbReference type="InterPro" id="IPR001296">
    <property type="entry name" value="Glyco_trans_1"/>
</dbReference>
<evidence type="ECO:0000259" key="1">
    <source>
        <dbReference type="Pfam" id="PF00534"/>
    </source>
</evidence>
<gene>
    <name evidence="3" type="ORF">DFQ11_101126</name>
</gene>
<feature type="domain" description="Glycosyl transferase family 1" evidence="1">
    <location>
        <begin position="199"/>
        <end position="368"/>
    </location>
</feature>
<name>A0A2V4XGS7_9FLAO</name>
<dbReference type="PANTHER" id="PTHR12526:SF638">
    <property type="entry name" value="SPORE COAT PROTEIN SA"/>
    <property type="match status" value="1"/>
</dbReference>
<dbReference type="Proteomes" id="UP000248054">
    <property type="component" value="Unassembled WGS sequence"/>
</dbReference>
<dbReference type="Gene3D" id="3.40.50.2000">
    <property type="entry name" value="Glycogen Phosphorylase B"/>
    <property type="match status" value="2"/>
</dbReference>
<dbReference type="GO" id="GO:0016757">
    <property type="term" value="F:glycosyltransferase activity"/>
    <property type="evidence" value="ECO:0007669"/>
    <property type="project" value="InterPro"/>
</dbReference>
<comment type="caution">
    <text evidence="3">The sequence shown here is derived from an EMBL/GenBank/DDBJ whole genome shotgun (WGS) entry which is preliminary data.</text>
</comment>
<feature type="domain" description="Glycosyltransferase subfamily 4-like N-terminal" evidence="2">
    <location>
        <begin position="32"/>
        <end position="171"/>
    </location>
</feature>
<organism evidence="3 4">
    <name type="scientific">Winogradskyella epiphytica</name>
    <dbReference type="NCBI Taxonomy" id="262005"/>
    <lineage>
        <taxon>Bacteria</taxon>
        <taxon>Pseudomonadati</taxon>
        <taxon>Bacteroidota</taxon>
        <taxon>Flavobacteriia</taxon>
        <taxon>Flavobacteriales</taxon>
        <taxon>Flavobacteriaceae</taxon>
        <taxon>Winogradskyella</taxon>
    </lineage>
</organism>
<dbReference type="SUPFAM" id="SSF53756">
    <property type="entry name" value="UDP-Glycosyltransferase/glycogen phosphorylase"/>
    <property type="match status" value="1"/>
</dbReference>
<evidence type="ECO:0000259" key="2">
    <source>
        <dbReference type="Pfam" id="PF13477"/>
    </source>
</evidence>
<accession>A0A2V4XGS7</accession>
<dbReference type="EMBL" id="QJTD01000001">
    <property type="protein sequence ID" value="PYE82701.1"/>
    <property type="molecule type" value="Genomic_DNA"/>
</dbReference>
<dbReference type="AlphaFoldDB" id="A0A2V4XGS7"/>
<proteinExistence type="predicted"/>
<protein>
    <submittedName>
        <fullName evidence="3">Glycosyltransferase involved in cell wall biosynthesis</fullName>
    </submittedName>
</protein>
<reference evidence="3 4" key="1">
    <citation type="submission" date="2018-06" db="EMBL/GenBank/DDBJ databases">
        <title>Genomic Encyclopedia of Type Strains, Phase III (KMG-III): the genomes of soil and plant-associated and newly described type strains.</title>
        <authorList>
            <person name="Whitman W."/>
        </authorList>
    </citation>
    <scope>NUCLEOTIDE SEQUENCE [LARGE SCALE GENOMIC DNA]</scope>
    <source>
        <strain evidence="3 4">CECT 7945</strain>
    </source>
</reference>
<dbReference type="PANTHER" id="PTHR12526">
    <property type="entry name" value="GLYCOSYLTRANSFERASE"/>
    <property type="match status" value="1"/>
</dbReference>